<dbReference type="PANTHER" id="PTHR31286:SF178">
    <property type="entry name" value="DUF4283 DOMAIN-CONTAINING PROTEIN"/>
    <property type="match status" value="1"/>
</dbReference>
<keyword evidence="3" id="KW-1185">Reference proteome</keyword>
<dbReference type="Gramene" id="KJB14485">
    <property type="protein sequence ID" value="KJB14485"/>
    <property type="gene ID" value="B456_002G127600"/>
</dbReference>
<organism evidence="2 3">
    <name type="scientific">Gossypium raimondii</name>
    <name type="common">Peruvian cotton</name>
    <name type="synonym">Gossypium klotzschianum subsp. raimondii</name>
    <dbReference type="NCBI Taxonomy" id="29730"/>
    <lineage>
        <taxon>Eukaryota</taxon>
        <taxon>Viridiplantae</taxon>
        <taxon>Streptophyta</taxon>
        <taxon>Embryophyta</taxon>
        <taxon>Tracheophyta</taxon>
        <taxon>Spermatophyta</taxon>
        <taxon>Magnoliopsida</taxon>
        <taxon>eudicotyledons</taxon>
        <taxon>Gunneridae</taxon>
        <taxon>Pentapetalae</taxon>
        <taxon>rosids</taxon>
        <taxon>malvids</taxon>
        <taxon>Malvales</taxon>
        <taxon>Malvaceae</taxon>
        <taxon>Malvoideae</taxon>
        <taxon>Gossypium</taxon>
    </lineage>
</organism>
<accession>A0A0D2R523</accession>
<evidence type="ECO:0000313" key="3">
    <source>
        <dbReference type="Proteomes" id="UP000032304"/>
    </source>
</evidence>
<reference evidence="2 3" key="1">
    <citation type="journal article" date="2012" name="Nature">
        <title>Repeated polyploidization of Gossypium genomes and the evolution of spinnable cotton fibres.</title>
        <authorList>
            <person name="Paterson A.H."/>
            <person name="Wendel J.F."/>
            <person name="Gundlach H."/>
            <person name="Guo H."/>
            <person name="Jenkins J."/>
            <person name="Jin D."/>
            <person name="Llewellyn D."/>
            <person name="Showmaker K.C."/>
            <person name="Shu S."/>
            <person name="Udall J."/>
            <person name="Yoo M.J."/>
            <person name="Byers R."/>
            <person name="Chen W."/>
            <person name="Doron-Faigenboim A."/>
            <person name="Duke M.V."/>
            <person name="Gong L."/>
            <person name="Grimwood J."/>
            <person name="Grover C."/>
            <person name="Grupp K."/>
            <person name="Hu G."/>
            <person name="Lee T.H."/>
            <person name="Li J."/>
            <person name="Lin L."/>
            <person name="Liu T."/>
            <person name="Marler B.S."/>
            <person name="Page J.T."/>
            <person name="Roberts A.W."/>
            <person name="Romanel E."/>
            <person name="Sanders W.S."/>
            <person name="Szadkowski E."/>
            <person name="Tan X."/>
            <person name="Tang H."/>
            <person name="Xu C."/>
            <person name="Wang J."/>
            <person name="Wang Z."/>
            <person name="Zhang D."/>
            <person name="Zhang L."/>
            <person name="Ashrafi H."/>
            <person name="Bedon F."/>
            <person name="Bowers J.E."/>
            <person name="Brubaker C.L."/>
            <person name="Chee P.W."/>
            <person name="Das S."/>
            <person name="Gingle A.R."/>
            <person name="Haigler C.H."/>
            <person name="Harker D."/>
            <person name="Hoffmann L.V."/>
            <person name="Hovav R."/>
            <person name="Jones D.C."/>
            <person name="Lemke C."/>
            <person name="Mansoor S."/>
            <person name="ur Rahman M."/>
            <person name="Rainville L.N."/>
            <person name="Rambani A."/>
            <person name="Reddy U.K."/>
            <person name="Rong J.K."/>
            <person name="Saranga Y."/>
            <person name="Scheffler B.E."/>
            <person name="Scheffler J.A."/>
            <person name="Stelly D.M."/>
            <person name="Triplett B.A."/>
            <person name="Van Deynze A."/>
            <person name="Vaslin M.F."/>
            <person name="Waghmare V.N."/>
            <person name="Walford S.A."/>
            <person name="Wright R.J."/>
            <person name="Zaki E.A."/>
            <person name="Zhang T."/>
            <person name="Dennis E.S."/>
            <person name="Mayer K.F."/>
            <person name="Peterson D.G."/>
            <person name="Rokhsar D.S."/>
            <person name="Wang X."/>
            <person name="Schmutz J."/>
        </authorList>
    </citation>
    <scope>NUCLEOTIDE SEQUENCE [LARGE SCALE GENOMIC DNA]</scope>
</reference>
<dbReference type="eggNOG" id="KOG1075">
    <property type="taxonomic scope" value="Eukaryota"/>
</dbReference>
<dbReference type="PANTHER" id="PTHR31286">
    <property type="entry name" value="GLYCINE-RICH CELL WALL STRUCTURAL PROTEIN 1.8-LIKE"/>
    <property type="match status" value="1"/>
</dbReference>
<protein>
    <recommendedName>
        <fullName evidence="1">Zinc knuckle CX2CX4HX4C domain-containing protein</fullName>
    </recommendedName>
</protein>
<evidence type="ECO:0000259" key="1">
    <source>
        <dbReference type="Pfam" id="PF14392"/>
    </source>
</evidence>
<dbReference type="AlphaFoldDB" id="A0A0D2R523"/>
<dbReference type="STRING" id="29730.A0A0D2R523"/>
<dbReference type="Proteomes" id="UP000032304">
    <property type="component" value="Chromosome 2"/>
</dbReference>
<feature type="domain" description="Zinc knuckle CX2CX4HX4C" evidence="1">
    <location>
        <begin position="102"/>
        <end position="148"/>
    </location>
</feature>
<dbReference type="OMA" id="YINMEDG"/>
<sequence>MKEGIILVKFGNVEDRKRILNLSPWLFDECLFAMLPYVKDKEIESYTFNLSPFWVRIFNIPFDCMDRSVAMDVGCAIGELIAINWRDRDGGWTKYIQLRVIIDISEPLRRVVQFVNREGVTTVYAIKYERLPTFCYNCGLISHSTQKYEKTVTKNKSNETSNQYGNWLRASIGIANQDRGNWRNGIEVIEVKRIVVSERKGKIQGNTELNVRDEPKEKEKEKFKLNVEELGSIP</sequence>
<evidence type="ECO:0000313" key="2">
    <source>
        <dbReference type="EMBL" id="KJB14485.1"/>
    </source>
</evidence>
<name>A0A0D2R523_GOSRA</name>
<dbReference type="EMBL" id="CM001741">
    <property type="protein sequence ID" value="KJB14485.1"/>
    <property type="molecule type" value="Genomic_DNA"/>
</dbReference>
<dbReference type="InterPro" id="IPR025836">
    <property type="entry name" value="Zn_knuckle_CX2CX4HX4C"/>
</dbReference>
<proteinExistence type="predicted"/>
<dbReference type="InterPro" id="IPR040256">
    <property type="entry name" value="At4g02000-like"/>
</dbReference>
<dbReference type="Pfam" id="PF14392">
    <property type="entry name" value="zf-CCHC_4"/>
    <property type="match status" value="1"/>
</dbReference>
<gene>
    <name evidence="2" type="ORF">B456_002G127600</name>
</gene>